<keyword evidence="1" id="KW-0472">Membrane</keyword>
<feature type="transmembrane region" description="Helical" evidence="1">
    <location>
        <begin position="35"/>
        <end position="53"/>
    </location>
</feature>
<organism evidence="2 3">
    <name type="scientific">Candidatus Zambryskibacteria bacterium RIFCSPLOWO2_12_FULL_39_16</name>
    <dbReference type="NCBI Taxonomy" id="1802775"/>
    <lineage>
        <taxon>Bacteria</taxon>
        <taxon>Candidatus Zambryskiibacteriota</taxon>
    </lineage>
</organism>
<comment type="caution">
    <text evidence="2">The sequence shown here is derived from an EMBL/GenBank/DDBJ whole genome shotgun (WGS) entry which is preliminary data.</text>
</comment>
<protein>
    <submittedName>
        <fullName evidence="2">Uncharacterized protein</fullName>
    </submittedName>
</protein>
<accession>A0A1G2UT25</accession>
<proteinExistence type="predicted"/>
<dbReference type="Proteomes" id="UP000177276">
    <property type="component" value="Unassembled WGS sequence"/>
</dbReference>
<evidence type="ECO:0000256" key="1">
    <source>
        <dbReference type="SAM" id="Phobius"/>
    </source>
</evidence>
<sequence length="98" mass="11312">MEEKIQKIEKEISVIKERNLRVEADKAWETSNFRIFSITLITYIVASFVLYFIGAKNFLLSALVPTAGYFLSVQSLPAIKRWWIENFLRGKGKGPTNQ</sequence>
<evidence type="ECO:0000313" key="3">
    <source>
        <dbReference type="Proteomes" id="UP000177276"/>
    </source>
</evidence>
<keyword evidence="1" id="KW-0812">Transmembrane</keyword>
<reference evidence="2 3" key="1">
    <citation type="journal article" date="2016" name="Nat. Commun.">
        <title>Thousands of microbial genomes shed light on interconnected biogeochemical processes in an aquifer system.</title>
        <authorList>
            <person name="Anantharaman K."/>
            <person name="Brown C.T."/>
            <person name="Hug L.A."/>
            <person name="Sharon I."/>
            <person name="Castelle C.J."/>
            <person name="Probst A.J."/>
            <person name="Thomas B.C."/>
            <person name="Singh A."/>
            <person name="Wilkins M.J."/>
            <person name="Karaoz U."/>
            <person name="Brodie E.L."/>
            <person name="Williams K.H."/>
            <person name="Hubbard S.S."/>
            <person name="Banfield J.F."/>
        </authorList>
    </citation>
    <scope>NUCLEOTIDE SEQUENCE [LARGE SCALE GENOMIC DNA]</scope>
</reference>
<dbReference type="EMBL" id="MHWS01000007">
    <property type="protein sequence ID" value="OHB12506.1"/>
    <property type="molecule type" value="Genomic_DNA"/>
</dbReference>
<dbReference type="AlphaFoldDB" id="A0A1G2UT25"/>
<keyword evidence="1" id="KW-1133">Transmembrane helix</keyword>
<evidence type="ECO:0000313" key="2">
    <source>
        <dbReference type="EMBL" id="OHB12506.1"/>
    </source>
</evidence>
<name>A0A1G2UT25_9BACT</name>
<gene>
    <name evidence="2" type="ORF">A3G46_00935</name>
</gene>